<dbReference type="Proteomes" id="UP000030392">
    <property type="component" value="Unassembled WGS sequence"/>
</dbReference>
<dbReference type="RefSeq" id="WP_036907797.1">
    <property type="nucleotide sequence ID" value="NZ_CP138967.1"/>
</dbReference>
<reference evidence="2" key="1">
    <citation type="journal article" date="2014" name="Sci. Data">
        <title>Genomes of diverse isolates of the marine cyanobacterium Prochlorococcus.</title>
        <authorList>
            <person name="Biller S."/>
            <person name="Berube P."/>
            <person name="Thompson J."/>
            <person name="Kelly L."/>
            <person name="Roggensack S."/>
            <person name="Awad L."/>
            <person name="Roache-Johnson K."/>
            <person name="Ding H."/>
            <person name="Giovannoni S.J."/>
            <person name="Moore L.R."/>
            <person name="Chisholm S.W."/>
        </authorList>
    </citation>
    <scope>NUCLEOTIDE SEQUENCE [LARGE SCALE GENOMIC DNA]</scope>
    <source>
        <strain evidence="2">PAC1</strain>
    </source>
</reference>
<dbReference type="EMBL" id="JNAX01000015">
    <property type="protein sequence ID" value="KGG19864.1"/>
    <property type="molecule type" value="Genomic_DNA"/>
</dbReference>
<gene>
    <name evidence="1" type="ORF">EV03_2254</name>
</gene>
<accession>A0A0A2C5C2</accession>
<dbReference type="AlphaFoldDB" id="A0A0A2C5C2"/>
<evidence type="ECO:0000313" key="2">
    <source>
        <dbReference type="Proteomes" id="UP000030392"/>
    </source>
</evidence>
<organism evidence="1 2">
    <name type="scientific">Prochlorococcus marinus str. PAC1</name>
    <dbReference type="NCBI Taxonomy" id="59924"/>
    <lineage>
        <taxon>Bacteria</taxon>
        <taxon>Bacillati</taxon>
        <taxon>Cyanobacteriota</taxon>
        <taxon>Cyanophyceae</taxon>
        <taxon>Synechococcales</taxon>
        <taxon>Prochlorococcaceae</taxon>
        <taxon>Prochlorococcus</taxon>
    </lineage>
</organism>
<sequence>MTIQEKYPENIPWDLTTIDQSNYKSIQWMLSKADIVYTFTRSRIDNNYVYIQKNDGKRKAYKEYEARFTYQRLFDEGYSLAAFS</sequence>
<proteinExistence type="predicted"/>
<name>A0A0A2C5C2_PROMR</name>
<evidence type="ECO:0000313" key="1">
    <source>
        <dbReference type="EMBL" id="KGG19864.1"/>
    </source>
</evidence>
<protein>
    <submittedName>
        <fullName evidence="1">Uncharacterized protein</fullName>
    </submittedName>
</protein>
<comment type="caution">
    <text evidence="1">The sequence shown here is derived from an EMBL/GenBank/DDBJ whole genome shotgun (WGS) entry which is preliminary data.</text>
</comment>